<feature type="region of interest" description="Disordered" evidence="8">
    <location>
        <begin position="172"/>
        <end position="191"/>
    </location>
</feature>
<dbReference type="AlphaFoldDB" id="A0ABD0ZMV7"/>
<dbReference type="GO" id="GO:0016192">
    <property type="term" value="P:vesicle-mediated transport"/>
    <property type="evidence" value="ECO:0007669"/>
    <property type="project" value="UniProtKB-ARBA"/>
</dbReference>
<organism evidence="9 10">
    <name type="scientific">Cardamine amara subsp. amara</name>
    <dbReference type="NCBI Taxonomy" id="228776"/>
    <lineage>
        <taxon>Eukaryota</taxon>
        <taxon>Viridiplantae</taxon>
        <taxon>Streptophyta</taxon>
        <taxon>Embryophyta</taxon>
        <taxon>Tracheophyta</taxon>
        <taxon>Spermatophyta</taxon>
        <taxon>Magnoliopsida</taxon>
        <taxon>eudicotyledons</taxon>
        <taxon>Gunneridae</taxon>
        <taxon>Pentapetalae</taxon>
        <taxon>rosids</taxon>
        <taxon>malvids</taxon>
        <taxon>Brassicales</taxon>
        <taxon>Brassicaceae</taxon>
        <taxon>Cardamineae</taxon>
        <taxon>Cardamine</taxon>
    </lineage>
</organism>
<dbReference type="Proteomes" id="UP001558713">
    <property type="component" value="Unassembled WGS sequence"/>
</dbReference>
<keyword evidence="7" id="KW-0813">Transport</keyword>
<comment type="subcellular location">
    <subcellularLocation>
        <location evidence="2">Endomembrane system</location>
        <topology evidence="2">Multi-pass membrane protein</topology>
    </subcellularLocation>
    <subcellularLocation>
        <location evidence="7">Membrane</location>
        <topology evidence="7">Multi-pass membrane protein</topology>
    </subcellularLocation>
</comment>
<feature type="transmembrane region" description="Helical" evidence="7">
    <location>
        <begin position="143"/>
        <end position="161"/>
    </location>
</feature>
<proteinExistence type="inferred from homology"/>
<dbReference type="InterPro" id="IPR004895">
    <property type="entry name" value="Prenylated_rab_accept_PRA1"/>
</dbReference>
<evidence type="ECO:0000256" key="6">
    <source>
        <dbReference type="ARBA" id="ARBA00023136"/>
    </source>
</evidence>
<evidence type="ECO:0000256" key="5">
    <source>
        <dbReference type="ARBA" id="ARBA00022989"/>
    </source>
</evidence>
<evidence type="ECO:0000256" key="8">
    <source>
        <dbReference type="SAM" id="MobiDB-lite"/>
    </source>
</evidence>
<comment type="similarity">
    <text evidence="3 7">Belongs to the PRA1 family.</text>
</comment>
<evidence type="ECO:0000256" key="7">
    <source>
        <dbReference type="RuleBase" id="RU363107"/>
    </source>
</evidence>
<dbReference type="GO" id="GO:0016020">
    <property type="term" value="C:membrane"/>
    <property type="evidence" value="ECO:0007669"/>
    <property type="project" value="UniProtKB-SubCell"/>
</dbReference>
<keyword evidence="6 7" id="KW-0472">Membrane</keyword>
<dbReference type="PANTHER" id="PTHR19317:SF61">
    <property type="entry name" value="PRA1 FAMILY PROTEIN F3-RELATED"/>
    <property type="match status" value="1"/>
</dbReference>
<dbReference type="Pfam" id="PF03208">
    <property type="entry name" value="PRA1"/>
    <property type="match status" value="1"/>
</dbReference>
<dbReference type="EMBL" id="JBANAX010000714">
    <property type="protein sequence ID" value="KAL1195992.1"/>
    <property type="molecule type" value="Genomic_DNA"/>
</dbReference>
<feature type="compositionally biased region" description="Low complexity" evidence="8">
    <location>
        <begin position="176"/>
        <end position="191"/>
    </location>
</feature>
<sequence>MMNNGSSPTSTNPSPVIDLETISHAKRHVKAGLATRRPWRVMFDFHSMGLTRGISDSFSRIKKNLGYFQMNYTILVLFVLFLSLMRHSSLIVFYVLAFVWIFLYFLRDEPLMIFRFQIDDQTVLICLSMITIVLLLFTHATMSIVGATLIGAVPVLIHAVVRKTEDLYLDEEEATTTETSGMTSETSSEIH</sequence>
<feature type="transmembrane region" description="Helical" evidence="7">
    <location>
        <begin position="65"/>
        <end position="84"/>
    </location>
</feature>
<feature type="transmembrane region" description="Helical" evidence="7">
    <location>
        <begin position="118"/>
        <end position="137"/>
    </location>
</feature>
<protein>
    <recommendedName>
        <fullName evidence="7">PRA1 family protein</fullName>
    </recommendedName>
</protein>
<accession>A0ABD0ZMV7</accession>
<evidence type="ECO:0000313" key="10">
    <source>
        <dbReference type="Proteomes" id="UP001558713"/>
    </source>
</evidence>
<comment type="function">
    <text evidence="1 7">May be involved in both secretory and endocytic intracellular trafficking in the endosomal/prevacuolar compartments.</text>
</comment>
<reference evidence="9 10" key="1">
    <citation type="submission" date="2024-04" db="EMBL/GenBank/DDBJ databases">
        <title>Genome assembly C_amara_ONT_v2.</title>
        <authorList>
            <person name="Yant L."/>
            <person name="Moore C."/>
            <person name="Slenker M."/>
        </authorList>
    </citation>
    <scope>NUCLEOTIDE SEQUENCE [LARGE SCALE GENOMIC DNA]</scope>
    <source>
        <tissue evidence="9">Leaf</tissue>
    </source>
</reference>
<evidence type="ECO:0000256" key="3">
    <source>
        <dbReference type="ARBA" id="ARBA00006483"/>
    </source>
</evidence>
<keyword evidence="4 7" id="KW-0812">Transmembrane</keyword>
<evidence type="ECO:0000256" key="2">
    <source>
        <dbReference type="ARBA" id="ARBA00004127"/>
    </source>
</evidence>
<feature type="transmembrane region" description="Helical" evidence="7">
    <location>
        <begin position="90"/>
        <end position="106"/>
    </location>
</feature>
<evidence type="ECO:0000313" key="9">
    <source>
        <dbReference type="EMBL" id="KAL1195992.1"/>
    </source>
</evidence>
<keyword evidence="5 7" id="KW-1133">Transmembrane helix</keyword>
<comment type="caution">
    <text evidence="9">The sequence shown here is derived from an EMBL/GenBank/DDBJ whole genome shotgun (WGS) entry which is preliminary data.</text>
</comment>
<evidence type="ECO:0000256" key="4">
    <source>
        <dbReference type="ARBA" id="ARBA00022692"/>
    </source>
</evidence>
<evidence type="ECO:0000256" key="1">
    <source>
        <dbReference type="ARBA" id="ARBA00002501"/>
    </source>
</evidence>
<dbReference type="PANTHER" id="PTHR19317">
    <property type="entry name" value="PRENYLATED RAB ACCEPTOR 1-RELATED"/>
    <property type="match status" value="1"/>
</dbReference>
<dbReference type="GO" id="GO:0005783">
    <property type="term" value="C:endoplasmic reticulum"/>
    <property type="evidence" value="ECO:0007669"/>
    <property type="project" value="UniProtKB-ARBA"/>
</dbReference>
<name>A0ABD0ZMV7_CARAN</name>
<gene>
    <name evidence="9" type="ORF">V5N11_025164</name>
</gene>
<keyword evidence="10" id="KW-1185">Reference proteome</keyword>